<dbReference type="GO" id="GO:0032259">
    <property type="term" value="P:methylation"/>
    <property type="evidence" value="ECO:0007669"/>
    <property type="project" value="UniProtKB-KW"/>
</dbReference>
<sequence>RIKDGLLDDAPIWTDLRTFDATAWRGRVHLITGGFPCQPHSVAGNRKGADDSRELSGEVLRIAEELGYPTLFLENVPGIRKFWYYNVRPRLQSMGYRVEEVLVTAAETGAPHKRQRLFILAHHVSKGLQGEHGNHGVSEWTVHTDVELNGNGIRGRTGRGSSELAHHDIGQSIQSELQKGSGFDIRGGRNMADTTRGRQLECGTLRQEEGLTGEESQPMGSTVRTVADTAEQGLQGIRTEGSVNVNPGCNT</sequence>
<dbReference type="Pfam" id="PF00145">
    <property type="entry name" value="DNA_methylase"/>
    <property type="match status" value="1"/>
</dbReference>
<evidence type="ECO:0008006" key="6">
    <source>
        <dbReference type="Google" id="ProtNLM"/>
    </source>
</evidence>
<evidence type="ECO:0000256" key="2">
    <source>
        <dbReference type="ARBA" id="ARBA00022679"/>
    </source>
</evidence>
<feature type="non-terminal residue" evidence="5">
    <location>
        <position position="1"/>
    </location>
</feature>
<dbReference type="Gene3D" id="3.40.50.150">
    <property type="entry name" value="Vaccinia Virus protein VP39"/>
    <property type="match status" value="1"/>
</dbReference>
<gene>
    <name evidence="5" type="ORF">METZ01_LOCUS459389</name>
</gene>
<name>A0A383AH74_9ZZZZ</name>
<protein>
    <recommendedName>
        <fullName evidence="6">DNA (cytosine-5-)-methyltransferase</fullName>
    </recommendedName>
</protein>
<proteinExistence type="predicted"/>
<evidence type="ECO:0000256" key="1">
    <source>
        <dbReference type="ARBA" id="ARBA00022603"/>
    </source>
</evidence>
<dbReference type="PROSITE" id="PS51679">
    <property type="entry name" value="SAM_MT_C5"/>
    <property type="match status" value="1"/>
</dbReference>
<evidence type="ECO:0000313" key="5">
    <source>
        <dbReference type="EMBL" id="SVE06535.1"/>
    </source>
</evidence>
<dbReference type="PANTHER" id="PTHR46098:SF1">
    <property type="entry name" value="TRNA (CYTOSINE(38)-C(5))-METHYLTRANSFERASE"/>
    <property type="match status" value="1"/>
</dbReference>
<dbReference type="InterPro" id="IPR029063">
    <property type="entry name" value="SAM-dependent_MTases_sf"/>
</dbReference>
<feature type="non-terminal residue" evidence="5">
    <location>
        <position position="251"/>
    </location>
</feature>
<accession>A0A383AH74</accession>
<keyword evidence="3" id="KW-0949">S-adenosyl-L-methionine</keyword>
<dbReference type="AlphaFoldDB" id="A0A383AH74"/>
<keyword evidence="1" id="KW-0489">Methyltransferase</keyword>
<dbReference type="SUPFAM" id="SSF53335">
    <property type="entry name" value="S-adenosyl-L-methionine-dependent methyltransferases"/>
    <property type="match status" value="1"/>
</dbReference>
<evidence type="ECO:0000256" key="4">
    <source>
        <dbReference type="SAM" id="MobiDB-lite"/>
    </source>
</evidence>
<dbReference type="InterPro" id="IPR050750">
    <property type="entry name" value="C5-MTase"/>
</dbReference>
<feature type="region of interest" description="Disordered" evidence="4">
    <location>
        <begin position="170"/>
        <end position="198"/>
    </location>
</feature>
<evidence type="ECO:0000256" key="3">
    <source>
        <dbReference type="ARBA" id="ARBA00022691"/>
    </source>
</evidence>
<dbReference type="GO" id="GO:0008168">
    <property type="term" value="F:methyltransferase activity"/>
    <property type="evidence" value="ECO:0007669"/>
    <property type="project" value="UniProtKB-KW"/>
</dbReference>
<dbReference type="PANTHER" id="PTHR46098">
    <property type="entry name" value="TRNA (CYTOSINE(38)-C(5))-METHYLTRANSFERASE"/>
    <property type="match status" value="1"/>
</dbReference>
<organism evidence="5">
    <name type="scientific">marine metagenome</name>
    <dbReference type="NCBI Taxonomy" id="408172"/>
    <lineage>
        <taxon>unclassified sequences</taxon>
        <taxon>metagenomes</taxon>
        <taxon>ecological metagenomes</taxon>
    </lineage>
</organism>
<dbReference type="EMBL" id="UINC01191746">
    <property type="protein sequence ID" value="SVE06535.1"/>
    <property type="molecule type" value="Genomic_DNA"/>
</dbReference>
<dbReference type="InterPro" id="IPR001525">
    <property type="entry name" value="C5_MeTfrase"/>
</dbReference>
<reference evidence="5" key="1">
    <citation type="submission" date="2018-05" db="EMBL/GenBank/DDBJ databases">
        <authorList>
            <person name="Lanie J.A."/>
            <person name="Ng W.-L."/>
            <person name="Kazmierczak K.M."/>
            <person name="Andrzejewski T.M."/>
            <person name="Davidsen T.M."/>
            <person name="Wayne K.J."/>
            <person name="Tettelin H."/>
            <person name="Glass J.I."/>
            <person name="Rusch D."/>
            <person name="Podicherti R."/>
            <person name="Tsui H.-C.T."/>
            <person name="Winkler M.E."/>
        </authorList>
    </citation>
    <scope>NUCLEOTIDE SEQUENCE</scope>
</reference>
<keyword evidence="2" id="KW-0808">Transferase</keyword>